<feature type="transmembrane region" description="Helical" evidence="7">
    <location>
        <begin position="30"/>
        <end position="54"/>
    </location>
</feature>
<evidence type="ECO:0000256" key="3">
    <source>
        <dbReference type="ARBA" id="ARBA00022475"/>
    </source>
</evidence>
<evidence type="ECO:0000313" key="10">
    <source>
        <dbReference type="Proteomes" id="UP001105220"/>
    </source>
</evidence>
<evidence type="ECO:0000256" key="1">
    <source>
        <dbReference type="ARBA" id="ARBA00004651"/>
    </source>
</evidence>
<name>A0A6E8VSP6_ANOCL</name>
<evidence type="ECO:0000256" key="8">
    <source>
        <dbReference type="SAM" id="MobiDB-lite"/>
    </source>
</evidence>
<reference evidence="9" key="2">
    <citation type="submission" date="2020-05" db="UniProtKB">
        <authorList>
            <consortium name="EnsemblMetazoa"/>
        </authorList>
    </citation>
    <scope>IDENTIFICATION</scope>
    <source>
        <strain evidence="9">Ngousso</strain>
    </source>
</reference>
<feature type="compositionally biased region" description="Gly residues" evidence="8">
    <location>
        <begin position="538"/>
        <end position="548"/>
    </location>
</feature>
<feature type="compositionally biased region" description="Gly residues" evidence="8">
    <location>
        <begin position="564"/>
        <end position="574"/>
    </location>
</feature>
<evidence type="ECO:0000256" key="5">
    <source>
        <dbReference type="ARBA" id="ARBA00022989"/>
    </source>
</evidence>
<evidence type="ECO:0000256" key="2">
    <source>
        <dbReference type="ARBA" id="ARBA00006364"/>
    </source>
</evidence>
<dbReference type="VEuPathDB" id="VectorBase:ACON007012"/>
<dbReference type="AlphaFoldDB" id="A0A6E8VSP6"/>
<dbReference type="VEuPathDB" id="VectorBase:ACMO_005567"/>
<comment type="caution">
    <text evidence="7">Lacks conserved residue(s) required for the propagation of feature annotation.</text>
</comment>
<feature type="region of interest" description="Disordered" evidence="8">
    <location>
        <begin position="505"/>
        <end position="608"/>
    </location>
</feature>
<keyword evidence="6 7" id="KW-0472">Membrane</keyword>
<comment type="similarity">
    <text evidence="2 7">Belongs to the NKAIN family.</text>
</comment>
<feature type="compositionally biased region" description="Low complexity" evidence="8">
    <location>
        <begin position="271"/>
        <end position="282"/>
    </location>
</feature>
<dbReference type="PANTHER" id="PTHR13084:SF6">
    <property type="entry name" value="SODIUM_POTASSIUM-TRANSPORTING ATPASE SUBUNIT BETA-1-INTERACTING PROTEIN"/>
    <property type="match status" value="1"/>
</dbReference>
<organism evidence="9 10">
    <name type="scientific">Anopheles coluzzii</name>
    <name type="common">African malaria mosquito</name>
    <dbReference type="NCBI Taxonomy" id="1518534"/>
    <lineage>
        <taxon>Eukaryota</taxon>
        <taxon>Metazoa</taxon>
        <taxon>Ecdysozoa</taxon>
        <taxon>Arthropoda</taxon>
        <taxon>Hexapoda</taxon>
        <taxon>Insecta</taxon>
        <taxon>Pterygota</taxon>
        <taxon>Neoptera</taxon>
        <taxon>Endopterygota</taxon>
        <taxon>Diptera</taxon>
        <taxon>Nematocera</taxon>
        <taxon>Culicoidea</taxon>
        <taxon>Culicidae</taxon>
        <taxon>Anophelinae</taxon>
        <taxon>Anopheles</taxon>
    </lineage>
</organism>
<evidence type="ECO:0000256" key="4">
    <source>
        <dbReference type="ARBA" id="ARBA00022692"/>
    </source>
</evidence>
<keyword evidence="4 7" id="KW-0812">Transmembrane</keyword>
<dbReference type="VEuPathDB" id="VectorBase:ACON2_029582"/>
<feature type="transmembrane region" description="Helical" evidence="7">
    <location>
        <begin position="61"/>
        <end position="85"/>
    </location>
</feature>
<feature type="compositionally biased region" description="Basic residues" evidence="8">
    <location>
        <begin position="239"/>
        <end position="248"/>
    </location>
</feature>
<dbReference type="EnsemblMetazoa" id="ACON007012-RA">
    <property type="protein sequence ID" value="ACON007012-PA"/>
    <property type="gene ID" value="ACON007012"/>
</dbReference>
<protein>
    <recommendedName>
        <fullName evidence="7">Sodium/potassium-transporting ATPase subunit beta-1-interacting protein</fullName>
        <shortName evidence="7">Na(+)/K(+)-transporting ATPase subunit beta-1-interacting protein</shortName>
    </recommendedName>
</protein>
<evidence type="ECO:0000313" key="9">
    <source>
        <dbReference type="EnsemblMetazoa" id="ACON007012-PA"/>
    </source>
</evidence>
<keyword evidence="10" id="KW-1185">Reference proteome</keyword>
<comment type="subcellular location">
    <subcellularLocation>
        <location evidence="1 7">Cell membrane</location>
        <topology evidence="1 7">Multi-pass membrane protein</topology>
    </subcellularLocation>
</comment>
<dbReference type="InterPro" id="IPR008516">
    <property type="entry name" value="Na/K-Atpase_Interacting"/>
</dbReference>
<feature type="region of interest" description="Disordered" evidence="8">
    <location>
        <begin position="206"/>
        <end position="312"/>
    </location>
</feature>
<evidence type="ECO:0000256" key="7">
    <source>
        <dbReference type="RuleBase" id="RU368041"/>
    </source>
</evidence>
<proteinExistence type="inferred from homology"/>
<keyword evidence="3 7" id="KW-1003">Cell membrane</keyword>
<sequence>MFLVSCFLLFSLSSPPQLFVIERQVFDFLGYMWAPILVNFFQILFVIFGFFGAYQYRPRYLVAYTVWSLLWLGWNIFLICFYLNIGILDRVSDSDLLNLGTGSVSWFEENGYGCRPTYPTNITSEDPYRPVRPERVDGCLLEYHIVEVVQSGIHCALAVFGIFGAICLGQTFLDEDDSLSRTSKKSKHRQSLYSIDFSRPVDAIRGAHPNDAYDDDDLMMGAGGGGGGAPSSLSPKPMTPRRVKRRSVMQRGTSGGGTVGRQSTSSRRGHSSSSAGSGAIASGSGGGAGHHHHHHHHHHRSSVRNSRRKTTHQNPVTKLLNQQQQHLQQQQHRLHHHGDALAGLEDAAGTMTLTKTFPPFVHNKNPDLTESNLKSLNNDYMLGQLNNFGQPVGAAGEAVVPGNNLNTFGAHHHHAAVQPPLPPHRRQVLVHTPTFLDGDTASSPIDPIYYNMNSSSPLLQQQTSWGVSTSSPQGMGAVPGSGIHAGLSNPVYQHSTTNLNHSPELNEEYYGTNGQNRPPSVRSSYSNFHGTRPLSSYLGGGGTGGVAQPGGITNRGYNVSPPGQHGGTTAGGGQVENVFANLTSGGGNTNHQQQYGGITGGSAGGTDPIAIPQLPHRRSVSRESIRAMQFLNSGPPAYNLNYHTPPDSETTM</sequence>
<accession>A0A6E8VSP6</accession>
<feature type="compositionally biased region" description="Polar residues" evidence="8">
    <location>
        <begin position="512"/>
        <end position="529"/>
    </location>
</feature>
<evidence type="ECO:0000256" key="6">
    <source>
        <dbReference type="ARBA" id="ARBA00023136"/>
    </source>
</evidence>
<keyword evidence="5 7" id="KW-1133">Transmembrane helix</keyword>
<dbReference type="Pfam" id="PF05640">
    <property type="entry name" value="NKAIN"/>
    <property type="match status" value="1"/>
</dbReference>
<dbReference type="GO" id="GO:0002028">
    <property type="term" value="P:regulation of sodium ion transport"/>
    <property type="evidence" value="ECO:0007669"/>
    <property type="project" value="UniProtKB-UniRule"/>
</dbReference>
<dbReference type="PANTHER" id="PTHR13084">
    <property type="entry name" value="T-CELL LYMPHOMA BREAKPOINT-ASSOCIATED TARGET 1-RELATED"/>
    <property type="match status" value="1"/>
</dbReference>
<dbReference type="GO" id="GO:0005886">
    <property type="term" value="C:plasma membrane"/>
    <property type="evidence" value="ECO:0007669"/>
    <property type="project" value="UniProtKB-SubCell"/>
</dbReference>
<feature type="compositionally biased region" description="Basic residues" evidence="8">
    <location>
        <begin position="289"/>
        <end position="311"/>
    </location>
</feature>
<reference key="1">
    <citation type="journal article" date="2019" name="Genes (Basel)">
        <title>A High-Quality De novo Genome Assembly from a Single Mosquito Using PacBio Sequencing.</title>
        <authorList>
            <person name="Kingan S.B."/>
            <person name="Heaton H."/>
            <person name="Cudini J."/>
            <person name="Lambert C.C."/>
            <person name="Baybayan P."/>
            <person name="Galvin B.D."/>
            <person name="Durbin R."/>
            <person name="Korlach J."/>
            <person name="Lawniczak M.K.N."/>
        </authorList>
    </citation>
    <scope>NUCLEOTIDE SEQUENCE [LARGE SCALE GENOMIC DNA]</scope>
    <source>
        <strain>Mali-NIH</strain>
    </source>
</reference>
<dbReference type="Proteomes" id="UP001105220">
    <property type="component" value="Unplaced"/>
</dbReference>